<dbReference type="SUPFAM" id="SSF48334">
    <property type="entry name" value="DNA repair protein MutS, domain III"/>
    <property type="match status" value="1"/>
</dbReference>
<dbReference type="Gene3D" id="3.40.50.300">
    <property type="entry name" value="P-loop containing nucleotide triphosphate hydrolases"/>
    <property type="match status" value="1"/>
</dbReference>
<dbReference type="GO" id="GO:0016887">
    <property type="term" value="F:ATP hydrolysis activity"/>
    <property type="evidence" value="ECO:0007669"/>
    <property type="project" value="InterPro"/>
</dbReference>
<proteinExistence type="predicted"/>
<feature type="region of interest" description="Disordered" evidence="4">
    <location>
        <begin position="507"/>
        <end position="534"/>
    </location>
</feature>
<gene>
    <name evidence="6" type="ORF">IDH41_14495</name>
</gene>
<evidence type="ECO:0000313" key="7">
    <source>
        <dbReference type="Proteomes" id="UP000632125"/>
    </source>
</evidence>
<dbReference type="PIRSF" id="PIRSF005814">
    <property type="entry name" value="MutS_YshD"/>
    <property type="match status" value="1"/>
</dbReference>
<dbReference type="Proteomes" id="UP000632125">
    <property type="component" value="Unassembled WGS sequence"/>
</dbReference>
<evidence type="ECO:0000256" key="2">
    <source>
        <dbReference type="ARBA" id="ARBA00022840"/>
    </source>
</evidence>
<reference evidence="6" key="1">
    <citation type="submission" date="2020-09" db="EMBL/GenBank/DDBJ databases">
        <title>A novel bacterium of genus Paenibacillus, isolated from South China Sea.</title>
        <authorList>
            <person name="Huang H."/>
            <person name="Mo K."/>
            <person name="Hu Y."/>
        </authorList>
    </citation>
    <scope>NUCLEOTIDE SEQUENCE</scope>
    <source>
        <strain evidence="6">IB182493</strain>
    </source>
</reference>
<dbReference type="InterPro" id="IPR000432">
    <property type="entry name" value="DNA_mismatch_repair_MutS_C"/>
</dbReference>
<dbReference type="GO" id="GO:0004519">
    <property type="term" value="F:endonuclease activity"/>
    <property type="evidence" value="ECO:0007669"/>
    <property type="project" value="InterPro"/>
</dbReference>
<dbReference type="PROSITE" id="PS00486">
    <property type="entry name" value="DNA_MISMATCH_REPAIR_2"/>
    <property type="match status" value="1"/>
</dbReference>
<evidence type="ECO:0000259" key="5">
    <source>
        <dbReference type="PROSITE" id="PS00486"/>
    </source>
</evidence>
<protein>
    <submittedName>
        <fullName evidence="6">DNA mismatch repair protein MutS</fullName>
    </submittedName>
</protein>
<evidence type="ECO:0000256" key="3">
    <source>
        <dbReference type="ARBA" id="ARBA00023125"/>
    </source>
</evidence>
<keyword evidence="3" id="KW-0238">DNA-binding</keyword>
<dbReference type="NCBIfam" id="TIGR01069">
    <property type="entry name" value="mutS2"/>
    <property type="match status" value="1"/>
</dbReference>
<name>A0A927CPC2_9BACL</name>
<keyword evidence="1" id="KW-0547">Nucleotide-binding</keyword>
<dbReference type="InterPro" id="IPR027417">
    <property type="entry name" value="P-loop_NTPase"/>
</dbReference>
<dbReference type="GO" id="GO:0045910">
    <property type="term" value="P:negative regulation of DNA recombination"/>
    <property type="evidence" value="ECO:0007669"/>
    <property type="project" value="InterPro"/>
</dbReference>
<dbReference type="GO" id="GO:0006298">
    <property type="term" value="P:mismatch repair"/>
    <property type="evidence" value="ECO:0007669"/>
    <property type="project" value="InterPro"/>
</dbReference>
<dbReference type="GO" id="GO:0030983">
    <property type="term" value="F:mismatched DNA binding"/>
    <property type="evidence" value="ECO:0007669"/>
    <property type="project" value="InterPro"/>
</dbReference>
<feature type="domain" description="DNA mismatch repair proteins mutS family" evidence="5">
    <location>
        <begin position="403"/>
        <end position="419"/>
    </location>
</feature>
<evidence type="ECO:0000256" key="1">
    <source>
        <dbReference type="ARBA" id="ARBA00022741"/>
    </source>
</evidence>
<evidence type="ECO:0000313" key="6">
    <source>
        <dbReference type="EMBL" id="MBD2869796.1"/>
    </source>
</evidence>
<dbReference type="GO" id="GO:0140664">
    <property type="term" value="F:ATP-dependent DNA damage sensor activity"/>
    <property type="evidence" value="ECO:0007669"/>
    <property type="project" value="InterPro"/>
</dbReference>
<evidence type="ECO:0000256" key="4">
    <source>
        <dbReference type="SAM" id="MobiDB-lite"/>
    </source>
</evidence>
<dbReference type="GO" id="GO:0005524">
    <property type="term" value="F:ATP binding"/>
    <property type="evidence" value="ECO:0007669"/>
    <property type="project" value="UniProtKB-KW"/>
</dbReference>
<organism evidence="6 7">
    <name type="scientific">Paenibacillus arenilitoris</name>
    <dbReference type="NCBI Taxonomy" id="2772299"/>
    <lineage>
        <taxon>Bacteria</taxon>
        <taxon>Bacillati</taxon>
        <taxon>Bacillota</taxon>
        <taxon>Bacilli</taxon>
        <taxon>Bacillales</taxon>
        <taxon>Paenibacillaceae</taxon>
        <taxon>Paenibacillus</taxon>
    </lineage>
</organism>
<comment type="caution">
    <text evidence="6">The sequence shown here is derived from an EMBL/GenBank/DDBJ whole genome shotgun (WGS) entry which is preliminary data.</text>
</comment>
<keyword evidence="2" id="KW-0067">ATP-binding</keyword>
<dbReference type="PANTHER" id="PTHR48466:SF2">
    <property type="entry name" value="OS10G0509000 PROTEIN"/>
    <property type="match status" value="1"/>
</dbReference>
<dbReference type="SMART" id="SM00533">
    <property type="entry name" value="MUTSd"/>
    <property type="match status" value="1"/>
</dbReference>
<dbReference type="EMBL" id="JACXIY010000016">
    <property type="protein sequence ID" value="MBD2869796.1"/>
    <property type="molecule type" value="Genomic_DNA"/>
</dbReference>
<dbReference type="Pfam" id="PF00488">
    <property type="entry name" value="MutS_V"/>
    <property type="match status" value="1"/>
</dbReference>
<dbReference type="RefSeq" id="WP_190862198.1">
    <property type="nucleotide sequence ID" value="NZ_JACXIY010000016.1"/>
</dbReference>
<dbReference type="InterPro" id="IPR005747">
    <property type="entry name" value="MutS2"/>
</dbReference>
<accession>A0A927CPC2</accession>
<dbReference type="PANTHER" id="PTHR48466">
    <property type="entry name" value="OS10G0509000 PROTEIN-RELATED"/>
    <property type="match status" value="1"/>
</dbReference>
<dbReference type="SUPFAM" id="SSF52540">
    <property type="entry name" value="P-loop containing nucleoside triphosphate hydrolases"/>
    <property type="match status" value="1"/>
</dbReference>
<sequence length="648" mass="72342">MNDTSRRRLEFDKLKVQVVGYAVSPAGRLLAEKLEPSADRRQIESWLQETEEAAALLAGGASIPLSPMEGIDPFLALLGKGRIYNEAELEQLAVWLTSVAQMKKYMNAKRTIAPTIASYADSMYDCPQLREELGRCIRYGQLTDQASADLAYIRRHIYAAEDKIQKKMEQSLHKYRSSLQEPVISKRRDRFVIAVKRELRKQVPGTVWDESSSGQTLFVEPLDVAELQGELQQWKAEEERERTIILSRLSESADSFSFELRRNVEAMASFDFIIARAKLSRSYDGIRAELSEQPVVRLVGARHPLLGADSVALHAELGFGWKQLIITGPNTGGKTVTLKTIGLFVLMTQSGLLVPAEKGTIIGVFRHVVADVGDGQSLEQSLSTFSSHITVLKEMLECAGPRSLLLLDELAAGTDPSEGIALSIALLEKLLERGAIAAATTHFNEIKSFAARTAGCQNGKMAFDPDTLRPLYRLEIGEAGDSHAFAIARRFGLPEDVMSRAERLLARKDGRLPAGEGPDPESERPSMQAGSVVMPDVTGAAKRERIEKPKRRSFEKGDAVWIYPLKRAGVVFRPADERGNVVVQVQNQKMTFNHKRLKLYIPKAELYPDDQYDLDIVFETKENRKVRKLMSRKYVEGLEIVTKEEDLN</sequence>
<dbReference type="InterPro" id="IPR045076">
    <property type="entry name" value="MutS"/>
</dbReference>
<dbReference type="InterPro" id="IPR036187">
    <property type="entry name" value="DNA_mismatch_repair_MutS_sf"/>
</dbReference>
<dbReference type="SMART" id="SM00534">
    <property type="entry name" value="MUTSac"/>
    <property type="match status" value="1"/>
</dbReference>
<dbReference type="InterPro" id="IPR007696">
    <property type="entry name" value="DNA_mismatch_repair_MutS_core"/>
</dbReference>
<dbReference type="AlphaFoldDB" id="A0A927CPC2"/>
<keyword evidence="7" id="KW-1185">Reference proteome</keyword>